<evidence type="ECO:0000313" key="1">
    <source>
        <dbReference type="EMBL" id="JAH06320.1"/>
    </source>
</evidence>
<reference evidence="1" key="2">
    <citation type="journal article" date="2015" name="Fish Shellfish Immunol.">
        <title>Early steps in the European eel (Anguilla anguilla)-Vibrio vulnificus interaction in the gills: Role of the RtxA13 toxin.</title>
        <authorList>
            <person name="Callol A."/>
            <person name="Pajuelo D."/>
            <person name="Ebbesson L."/>
            <person name="Teles M."/>
            <person name="MacKenzie S."/>
            <person name="Amaro C."/>
        </authorList>
    </citation>
    <scope>NUCLEOTIDE SEQUENCE</scope>
</reference>
<sequence length="68" mass="7751">MLYLPYNMLCCRHYLTLCPGALYAVPARQETIKCGHFFPTWVPAPPSESFSEANVLVPQVLPFLYTFP</sequence>
<name>A0A0E9PQI1_ANGAN</name>
<accession>A0A0E9PQI1</accession>
<dbReference type="AlphaFoldDB" id="A0A0E9PQI1"/>
<organism evidence="1">
    <name type="scientific">Anguilla anguilla</name>
    <name type="common">European freshwater eel</name>
    <name type="synonym">Muraena anguilla</name>
    <dbReference type="NCBI Taxonomy" id="7936"/>
    <lineage>
        <taxon>Eukaryota</taxon>
        <taxon>Metazoa</taxon>
        <taxon>Chordata</taxon>
        <taxon>Craniata</taxon>
        <taxon>Vertebrata</taxon>
        <taxon>Euteleostomi</taxon>
        <taxon>Actinopterygii</taxon>
        <taxon>Neopterygii</taxon>
        <taxon>Teleostei</taxon>
        <taxon>Anguilliformes</taxon>
        <taxon>Anguillidae</taxon>
        <taxon>Anguilla</taxon>
    </lineage>
</organism>
<dbReference type="EMBL" id="GBXM01102257">
    <property type="protein sequence ID" value="JAH06320.1"/>
    <property type="molecule type" value="Transcribed_RNA"/>
</dbReference>
<proteinExistence type="predicted"/>
<reference evidence="1" key="1">
    <citation type="submission" date="2014-11" db="EMBL/GenBank/DDBJ databases">
        <authorList>
            <person name="Amaro Gonzalez C."/>
        </authorList>
    </citation>
    <scope>NUCLEOTIDE SEQUENCE</scope>
</reference>
<protein>
    <submittedName>
        <fullName evidence="1">Uncharacterized protein</fullName>
    </submittedName>
</protein>